<protein>
    <submittedName>
        <fullName evidence="1">Uncharacterized protein</fullName>
    </submittedName>
</protein>
<sequence>MRRGRCFSSVVSSTVAAHLPVIRDFCIVSTIFPLEDNFFMTMVCVTFLLLQEVHHCLQGFLGPILRSWHCLQTLSFACIVPPHWSFHDDGIHDDDISYDIGGILPPVEDGFLWSLDDMPYIATDDMRAKICDALDESIIDSKDSNIVMRLWEFVHEKKMARIIRHLGENFQTWKQSRGVSPVVY</sequence>
<name>A0ABP1CJW8_9APHY</name>
<dbReference type="Proteomes" id="UP001497453">
    <property type="component" value="Chromosome 1"/>
</dbReference>
<proteinExistence type="predicted"/>
<accession>A0ABP1CJW8</accession>
<evidence type="ECO:0000313" key="2">
    <source>
        <dbReference type="Proteomes" id="UP001497453"/>
    </source>
</evidence>
<dbReference type="EMBL" id="OZ037944">
    <property type="protein sequence ID" value="CAL1694988.1"/>
    <property type="molecule type" value="Genomic_DNA"/>
</dbReference>
<organism evidence="1 2">
    <name type="scientific">Somion occarium</name>
    <dbReference type="NCBI Taxonomy" id="3059160"/>
    <lineage>
        <taxon>Eukaryota</taxon>
        <taxon>Fungi</taxon>
        <taxon>Dikarya</taxon>
        <taxon>Basidiomycota</taxon>
        <taxon>Agaricomycotina</taxon>
        <taxon>Agaricomycetes</taxon>
        <taxon>Polyporales</taxon>
        <taxon>Cerrenaceae</taxon>
        <taxon>Somion</taxon>
    </lineage>
</organism>
<keyword evidence="2" id="KW-1185">Reference proteome</keyword>
<reference evidence="2" key="1">
    <citation type="submission" date="2024-04" db="EMBL/GenBank/DDBJ databases">
        <authorList>
            <person name="Shaw F."/>
            <person name="Minotto A."/>
        </authorList>
    </citation>
    <scope>NUCLEOTIDE SEQUENCE [LARGE SCALE GENOMIC DNA]</scope>
</reference>
<evidence type="ECO:0000313" key="1">
    <source>
        <dbReference type="EMBL" id="CAL1694988.1"/>
    </source>
</evidence>
<gene>
    <name evidence="1" type="ORF">GFSPODELE1_LOCUS543</name>
</gene>